<dbReference type="AlphaFoldDB" id="A0A1G6QPV2"/>
<feature type="transmembrane region" description="Helical" evidence="1">
    <location>
        <begin position="15"/>
        <end position="40"/>
    </location>
</feature>
<sequence>MAALPRHHGWTIERVVPLLGGTVVLLSAALVLAFSAWWLILTAFVAANLLLYSAVGWCPMSLLLQRLGIPRINGR</sequence>
<evidence type="ECO:0000256" key="1">
    <source>
        <dbReference type="SAM" id="Phobius"/>
    </source>
</evidence>
<reference evidence="3 4" key="1">
    <citation type="submission" date="2016-10" db="EMBL/GenBank/DDBJ databases">
        <authorList>
            <person name="de Groot N.N."/>
        </authorList>
    </citation>
    <scope>NUCLEOTIDE SEQUENCE [LARGE SCALE GENOMIC DNA]</scope>
    <source>
        <strain evidence="3 4">JCM 11308</strain>
    </source>
</reference>
<dbReference type="Gene3D" id="6.10.140.1340">
    <property type="match status" value="1"/>
</dbReference>
<name>A0A1G6QPV2_9NOCA</name>
<feature type="domain" description="Inner membrane protein YgaP-like transmembrane" evidence="2">
    <location>
        <begin position="11"/>
        <end position="65"/>
    </location>
</feature>
<accession>A0A1G6QPV2</accession>
<keyword evidence="1" id="KW-0812">Transmembrane</keyword>
<proteinExistence type="predicted"/>
<dbReference type="EMBL" id="FNAB01000002">
    <property type="protein sequence ID" value="SDC93697.1"/>
    <property type="molecule type" value="Genomic_DNA"/>
</dbReference>
<keyword evidence="4" id="KW-1185">Reference proteome</keyword>
<dbReference type="STRING" id="168276.SAMN05444580_102135"/>
<dbReference type="InterPro" id="IPR021309">
    <property type="entry name" value="YgaP-like_TM"/>
</dbReference>
<feature type="transmembrane region" description="Helical" evidence="1">
    <location>
        <begin position="46"/>
        <end position="65"/>
    </location>
</feature>
<gene>
    <name evidence="3" type="ORF">SAMN05444580_102135</name>
</gene>
<dbReference type="Pfam" id="PF11127">
    <property type="entry name" value="YgaP-like_TM"/>
    <property type="match status" value="1"/>
</dbReference>
<evidence type="ECO:0000313" key="3">
    <source>
        <dbReference type="EMBL" id="SDC93697.1"/>
    </source>
</evidence>
<dbReference type="Proteomes" id="UP000199417">
    <property type="component" value="Unassembled WGS sequence"/>
</dbReference>
<keyword evidence="1" id="KW-1133">Transmembrane helix</keyword>
<protein>
    <recommendedName>
        <fullName evidence="2">Inner membrane protein YgaP-like transmembrane domain-containing protein</fullName>
    </recommendedName>
</protein>
<evidence type="ECO:0000259" key="2">
    <source>
        <dbReference type="Pfam" id="PF11127"/>
    </source>
</evidence>
<dbReference type="RefSeq" id="WP_072843870.1">
    <property type="nucleotide sequence ID" value="NZ_FNAB01000002.1"/>
</dbReference>
<organism evidence="3 4">
    <name type="scientific">Rhodococcus tukisamuensis</name>
    <dbReference type="NCBI Taxonomy" id="168276"/>
    <lineage>
        <taxon>Bacteria</taxon>
        <taxon>Bacillati</taxon>
        <taxon>Actinomycetota</taxon>
        <taxon>Actinomycetes</taxon>
        <taxon>Mycobacteriales</taxon>
        <taxon>Nocardiaceae</taxon>
        <taxon>Rhodococcus</taxon>
    </lineage>
</organism>
<keyword evidence="1" id="KW-0472">Membrane</keyword>
<evidence type="ECO:0000313" key="4">
    <source>
        <dbReference type="Proteomes" id="UP000199417"/>
    </source>
</evidence>